<dbReference type="EMBL" id="JAIZAY010000004">
    <property type="protein sequence ID" value="KAJ8043416.1"/>
    <property type="molecule type" value="Genomic_DNA"/>
</dbReference>
<evidence type="ECO:0000313" key="5">
    <source>
        <dbReference type="Proteomes" id="UP001152320"/>
    </source>
</evidence>
<evidence type="ECO:0000259" key="3">
    <source>
        <dbReference type="PROSITE" id="PS50158"/>
    </source>
</evidence>
<accession>A0A9Q1CED7</accession>
<feature type="compositionally biased region" description="Basic and acidic residues" evidence="2">
    <location>
        <begin position="158"/>
        <end position="167"/>
    </location>
</feature>
<evidence type="ECO:0000256" key="1">
    <source>
        <dbReference type="PROSITE-ProRule" id="PRU00047"/>
    </source>
</evidence>
<keyword evidence="1" id="KW-0863">Zinc-finger</keyword>
<keyword evidence="1" id="KW-0479">Metal-binding</keyword>
<evidence type="ECO:0000313" key="4">
    <source>
        <dbReference type="EMBL" id="KAJ8043416.1"/>
    </source>
</evidence>
<proteinExistence type="predicted"/>
<reference evidence="4" key="1">
    <citation type="submission" date="2021-10" db="EMBL/GenBank/DDBJ databases">
        <title>Tropical sea cucumber genome reveals ecological adaptation and Cuvierian tubules defense mechanism.</title>
        <authorList>
            <person name="Chen T."/>
        </authorList>
    </citation>
    <scope>NUCLEOTIDE SEQUENCE</scope>
    <source>
        <strain evidence="4">Nanhai2018</strain>
        <tissue evidence="4">Muscle</tissue>
    </source>
</reference>
<gene>
    <name evidence="4" type="ORF">HOLleu_10492</name>
</gene>
<feature type="region of interest" description="Disordered" evidence="2">
    <location>
        <begin position="146"/>
        <end position="167"/>
    </location>
</feature>
<evidence type="ECO:0000256" key="2">
    <source>
        <dbReference type="SAM" id="MobiDB-lite"/>
    </source>
</evidence>
<sequence>MFMHSVSSGLSDADIRQEMKPLLLHGKLSDEKLFEKLNQVVYREMERKKKMQHKHHFVTPVEVKDEPGASGSTEKKKEKKEGNSLYEEVQLLKLQVAEIHQALTPGRQNPTPQLRQRGCSKCQQANKGDTCKHCYKCGKFGHFARGCRQTGNDQGSPLRDEGSPAAM</sequence>
<feature type="region of interest" description="Disordered" evidence="2">
    <location>
        <begin position="62"/>
        <end position="84"/>
    </location>
</feature>
<protein>
    <recommendedName>
        <fullName evidence="3">CCHC-type domain-containing protein</fullName>
    </recommendedName>
</protein>
<comment type="caution">
    <text evidence="4">The sequence shown here is derived from an EMBL/GenBank/DDBJ whole genome shotgun (WGS) entry which is preliminary data.</text>
</comment>
<dbReference type="InterPro" id="IPR001878">
    <property type="entry name" value="Znf_CCHC"/>
</dbReference>
<feature type="domain" description="CCHC-type" evidence="3">
    <location>
        <begin position="134"/>
        <end position="149"/>
    </location>
</feature>
<dbReference type="Proteomes" id="UP001152320">
    <property type="component" value="Chromosome 4"/>
</dbReference>
<keyword evidence="1" id="KW-0862">Zinc</keyword>
<name>A0A9Q1CED7_HOLLE</name>
<organism evidence="4 5">
    <name type="scientific">Holothuria leucospilota</name>
    <name type="common">Black long sea cucumber</name>
    <name type="synonym">Mertensiothuria leucospilota</name>
    <dbReference type="NCBI Taxonomy" id="206669"/>
    <lineage>
        <taxon>Eukaryota</taxon>
        <taxon>Metazoa</taxon>
        <taxon>Echinodermata</taxon>
        <taxon>Eleutherozoa</taxon>
        <taxon>Echinozoa</taxon>
        <taxon>Holothuroidea</taxon>
        <taxon>Aspidochirotacea</taxon>
        <taxon>Aspidochirotida</taxon>
        <taxon>Holothuriidae</taxon>
        <taxon>Holothuria</taxon>
    </lineage>
</organism>
<dbReference type="GO" id="GO:0008270">
    <property type="term" value="F:zinc ion binding"/>
    <property type="evidence" value="ECO:0007669"/>
    <property type="project" value="UniProtKB-KW"/>
</dbReference>
<dbReference type="PROSITE" id="PS50158">
    <property type="entry name" value="ZF_CCHC"/>
    <property type="match status" value="1"/>
</dbReference>
<dbReference type="AlphaFoldDB" id="A0A9Q1CED7"/>
<dbReference type="GO" id="GO:0003676">
    <property type="term" value="F:nucleic acid binding"/>
    <property type="evidence" value="ECO:0007669"/>
    <property type="project" value="InterPro"/>
</dbReference>
<dbReference type="OrthoDB" id="10068084at2759"/>
<dbReference type="SMART" id="SM00343">
    <property type="entry name" value="ZnF_C2HC"/>
    <property type="match status" value="1"/>
</dbReference>
<feature type="compositionally biased region" description="Basic and acidic residues" evidence="2">
    <location>
        <begin position="62"/>
        <end position="82"/>
    </location>
</feature>
<keyword evidence="5" id="KW-1185">Reference proteome</keyword>